<dbReference type="Gene3D" id="3.40.50.1820">
    <property type="entry name" value="alpha/beta hydrolase"/>
    <property type="match status" value="1"/>
</dbReference>
<dbReference type="InterPro" id="IPR029058">
    <property type="entry name" value="AB_hydrolase_fold"/>
</dbReference>
<dbReference type="InterPro" id="IPR022742">
    <property type="entry name" value="Hydrolase_4"/>
</dbReference>
<comment type="caution">
    <text evidence="2">The sequence shown here is derived from an EMBL/GenBank/DDBJ whole genome shotgun (WGS) entry which is preliminary data.</text>
</comment>
<protein>
    <recommendedName>
        <fullName evidence="1">Serine aminopeptidase S33 domain-containing protein</fullName>
    </recommendedName>
</protein>
<dbReference type="InterPro" id="IPR052920">
    <property type="entry name" value="DNA-binding_regulatory"/>
</dbReference>
<accession>A0ABN9P6Y9</accession>
<reference evidence="2" key="1">
    <citation type="submission" date="2023-10" db="EMBL/GenBank/DDBJ databases">
        <authorList>
            <person name="Chen Y."/>
            <person name="Shah S."/>
            <person name="Dougan E. K."/>
            <person name="Thang M."/>
            <person name="Chan C."/>
        </authorList>
    </citation>
    <scope>NUCLEOTIDE SEQUENCE [LARGE SCALE GENOMIC DNA]</scope>
</reference>
<name>A0ABN9P6Y9_9DINO</name>
<dbReference type="Pfam" id="PF12146">
    <property type="entry name" value="Hydrolase_4"/>
    <property type="match status" value="1"/>
</dbReference>
<proteinExistence type="predicted"/>
<sequence length="217" mass="24299">MHSTREQILWGPEDWKNGERRGTSFLRGFVVARPRPCVVYLHGNCSSRCEAVQCLPVLLPFGITVFCLDFAGSGMSDGEYISLGFHERDDLATVVDYLRASRKVTCIGLWGRSMGAATALLHADRDPSIAGLVLDSPFSDLRVLCQELVDTFTDGKVPHWLVGIALAAVRMSIQSEARSPQRTHSYQRASWLRRWTISSSPITQRSCTRLTRGTRIW</sequence>
<evidence type="ECO:0000259" key="1">
    <source>
        <dbReference type="Pfam" id="PF12146"/>
    </source>
</evidence>
<gene>
    <name evidence="2" type="ORF">PCOR1329_LOCUS329</name>
</gene>
<organism evidence="2 3">
    <name type="scientific">Prorocentrum cordatum</name>
    <dbReference type="NCBI Taxonomy" id="2364126"/>
    <lineage>
        <taxon>Eukaryota</taxon>
        <taxon>Sar</taxon>
        <taxon>Alveolata</taxon>
        <taxon>Dinophyceae</taxon>
        <taxon>Prorocentrales</taxon>
        <taxon>Prorocentraceae</taxon>
        <taxon>Prorocentrum</taxon>
    </lineage>
</organism>
<dbReference type="Proteomes" id="UP001189429">
    <property type="component" value="Unassembled WGS sequence"/>
</dbReference>
<evidence type="ECO:0000313" key="3">
    <source>
        <dbReference type="Proteomes" id="UP001189429"/>
    </source>
</evidence>
<dbReference type="EMBL" id="CAUYUJ010000054">
    <property type="protein sequence ID" value="CAK0788441.1"/>
    <property type="molecule type" value="Genomic_DNA"/>
</dbReference>
<dbReference type="SUPFAM" id="SSF53474">
    <property type="entry name" value="alpha/beta-Hydrolases"/>
    <property type="match status" value="1"/>
</dbReference>
<keyword evidence="3" id="KW-1185">Reference proteome</keyword>
<evidence type="ECO:0000313" key="2">
    <source>
        <dbReference type="EMBL" id="CAK0788441.1"/>
    </source>
</evidence>
<dbReference type="PANTHER" id="PTHR43358:SF4">
    <property type="entry name" value="ALPHA_BETA HYDROLASE FOLD-1 DOMAIN-CONTAINING PROTEIN"/>
    <property type="match status" value="1"/>
</dbReference>
<feature type="domain" description="Serine aminopeptidase S33" evidence="1">
    <location>
        <begin position="33"/>
        <end position="195"/>
    </location>
</feature>
<dbReference type="PANTHER" id="PTHR43358">
    <property type="entry name" value="ALPHA/BETA-HYDROLASE"/>
    <property type="match status" value="1"/>
</dbReference>